<dbReference type="AlphaFoldDB" id="Q95Y69"/>
<dbReference type="Proteomes" id="UP000001940">
    <property type="component" value="Chromosome III"/>
</dbReference>
<evidence type="ECO:0000313" key="1">
    <source>
        <dbReference type="EMBL" id="CCD73920.1"/>
    </source>
</evidence>
<dbReference type="PaxDb" id="6239-Y119D3B.11.2"/>
<dbReference type="KEGG" id="cel:CELE_Y119D3B.11"/>
<dbReference type="SMR" id="Q95Y69"/>
<protein>
    <submittedName>
        <fullName evidence="1">ORC_WH_C domain-containing protein</fullName>
    </submittedName>
</protein>
<dbReference type="PeptideAtlas" id="Q95Y69"/>
<dbReference type="UCSC" id="Y119D3B.11.1">
    <property type="organism name" value="c. elegans"/>
</dbReference>
<dbReference type="HOGENOM" id="CLU_449221_0_0_1"/>
<dbReference type="OMA" id="YPATWRN"/>
<evidence type="ECO:0000313" key="2">
    <source>
        <dbReference type="Proteomes" id="UP000001940"/>
    </source>
</evidence>
<keyword evidence="2" id="KW-1185">Reference proteome</keyword>
<sequence>MTPGITFHRGNKKLKLGKAEINEAIEFPEDFEFCSMEQERRFFKNFVDDVTRFDEKMAHTTASIYDTATNEIATWILKKPGKSSKTKGISVFSPNEPIGTLKCALVQCNFTDISRLIGDFRQKLLEKSTENLEVRDHLVTENDAIHEIIDRILEKNTSSTTCHVIIIRQFESLRPNFFASLVSLLFSNSTCRRLIPRIKLMTCVSTSPAFFTQNCGLETANLMDLTHFRFTKLDDIFSKIIATGCHAHFLPPRPPPKNIEEDDPALLNNFDCAPAVFSGPFMKYLKNRFFACDYSISALSRAIQLALLQKYLEDPLWREDAHDAELQKYDRVLRVFLEEFGENPAEIDEKLAENLRCHVEIQSDGGDFWTKIRHESIFQERKSAIFDGNSTNLHSFLRRFLAKITPIDPKFCEKLENLRENLISAEQNPEKSEISPEKSITTTQKMSFLEMQKQRRSAMTAKQQNPLRSAKSAIFSHVMNLFETTLQPYPSTWRNVIGANFWIDDVTKTSLDASDEYDIENAMLNAKKFEKMPISVAWRCLLTHRNFKSVPMAEWAELFLRNVQQMSRKSAKGAFFAAAGQLEHIGLIRGAVDKKSTNVHVLYHPISFIPDI</sequence>
<dbReference type="OrthoDB" id="5793274at2759"/>
<dbReference type="Bgee" id="WBGene00022488">
    <property type="expression patterns" value="Expressed in embryo and 4 other cell types or tissues"/>
</dbReference>
<dbReference type="eggNOG" id="KOG0796">
    <property type="taxonomic scope" value="Eukaryota"/>
</dbReference>
<proteinExistence type="evidence at protein level"/>
<gene>
    <name evidence="1 3" type="primary">orc-3</name>
    <name evidence="1" type="ORF">CELE_Y119D3B.11</name>
    <name evidence="3" type="ORF">Y119D3B.11</name>
</gene>
<dbReference type="WormBase" id="Y119D3B.11">
    <property type="protein sequence ID" value="CE32745"/>
    <property type="gene ID" value="WBGene00022488"/>
    <property type="gene designation" value="orc-3"/>
</dbReference>
<dbReference type="STRING" id="6239.Y119D3B.11.2"/>
<reference evidence="1 2" key="1">
    <citation type="journal article" date="1998" name="Science">
        <title>Genome sequence of the nematode C. elegans: a platform for investigating biology.</title>
        <authorList>
            <consortium name="The C. elegans sequencing consortium"/>
            <person name="Sulson J.E."/>
            <person name="Waterston R."/>
        </authorList>
    </citation>
    <scope>NUCLEOTIDE SEQUENCE [LARGE SCALE GENOMIC DNA]</scope>
    <source>
        <strain evidence="1 2">Bristol N2</strain>
    </source>
</reference>
<evidence type="ECO:0000313" key="3">
    <source>
        <dbReference type="WormBase" id="Y119D3B.11"/>
    </source>
</evidence>
<organism evidence="1 2">
    <name type="scientific">Caenorhabditis elegans</name>
    <dbReference type="NCBI Taxonomy" id="6239"/>
    <lineage>
        <taxon>Eukaryota</taxon>
        <taxon>Metazoa</taxon>
        <taxon>Ecdysozoa</taxon>
        <taxon>Nematoda</taxon>
        <taxon>Chromadorea</taxon>
        <taxon>Rhabditida</taxon>
        <taxon>Rhabditina</taxon>
        <taxon>Rhabditomorpha</taxon>
        <taxon>Rhabditoidea</taxon>
        <taxon>Rhabditidae</taxon>
        <taxon>Peloderinae</taxon>
        <taxon>Caenorhabditis</taxon>
    </lineage>
</organism>
<dbReference type="CTD" id="175286"/>
<dbReference type="AGR" id="WB:WBGene00022488"/>
<dbReference type="GeneID" id="175286"/>
<dbReference type="InParanoid" id="Q95Y69"/>
<evidence type="ECO:0007829" key="4">
    <source>
        <dbReference type="PeptideAtlas" id="Q95Y69"/>
    </source>
</evidence>
<dbReference type="RefSeq" id="NP_497349.2">
    <property type="nucleotide sequence ID" value="NM_064948.4"/>
</dbReference>
<dbReference type="FunCoup" id="Q95Y69">
    <property type="interactions" value="253"/>
</dbReference>
<dbReference type="EMBL" id="BX284603">
    <property type="protein sequence ID" value="CCD73920.1"/>
    <property type="molecule type" value="Genomic_DNA"/>
</dbReference>
<keyword evidence="4" id="KW-1267">Proteomics identification</keyword>
<accession>Q95Y69</accession>
<name>Q95Y69_CAEEL</name>